<comment type="caution">
    <text evidence="8">The sequence shown here is derived from an EMBL/GenBank/DDBJ whole genome shotgun (WGS) entry which is preliminary data.</text>
</comment>
<evidence type="ECO:0000256" key="6">
    <source>
        <dbReference type="SAM" id="Phobius"/>
    </source>
</evidence>
<dbReference type="Pfam" id="PF07690">
    <property type="entry name" value="MFS_1"/>
    <property type="match status" value="1"/>
</dbReference>
<keyword evidence="4 6" id="KW-1133">Transmembrane helix</keyword>
<evidence type="ECO:0000256" key="4">
    <source>
        <dbReference type="ARBA" id="ARBA00022989"/>
    </source>
</evidence>
<evidence type="ECO:0000313" key="8">
    <source>
        <dbReference type="EMBL" id="MDR7944338.1"/>
    </source>
</evidence>
<keyword evidence="5 6" id="KW-0472">Membrane</keyword>
<dbReference type="Proteomes" id="UP001264156">
    <property type="component" value="Unassembled WGS sequence"/>
</dbReference>
<reference evidence="9" key="1">
    <citation type="submission" date="2023-07" db="EMBL/GenBank/DDBJ databases">
        <title>Glyphosate-induced phosphonatase operons in soil bacteria of genus Achromobacter.</title>
        <authorList>
            <person name="Epiktetov D.O."/>
            <person name="Sviridov A.V."/>
            <person name="Tarlachkov S.V."/>
            <person name="Shushkova T.V."/>
            <person name="Toropygin I.Y."/>
            <person name="Leontievsky A."/>
        </authorList>
    </citation>
    <scope>NUCLEOTIDE SEQUENCE [LARGE SCALE GENOMIC DNA]</scope>
    <source>
        <strain evidence="9">Kg 16</strain>
    </source>
</reference>
<protein>
    <submittedName>
        <fullName evidence="8">MFS transporter</fullName>
    </submittedName>
</protein>
<dbReference type="InterPro" id="IPR050189">
    <property type="entry name" value="MFS_Efflux_Transporters"/>
</dbReference>
<dbReference type="PANTHER" id="PTHR43124">
    <property type="entry name" value="PURINE EFFLUX PUMP PBUE"/>
    <property type="match status" value="1"/>
</dbReference>
<feature type="transmembrane region" description="Helical" evidence="6">
    <location>
        <begin position="120"/>
        <end position="139"/>
    </location>
</feature>
<dbReference type="InterPro" id="IPR036259">
    <property type="entry name" value="MFS_trans_sf"/>
</dbReference>
<evidence type="ECO:0000256" key="3">
    <source>
        <dbReference type="ARBA" id="ARBA00022692"/>
    </source>
</evidence>
<feature type="transmembrane region" description="Helical" evidence="6">
    <location>
        <begin position="255"/>
        <end position="274"/>
    </location>
</feature>
<feature type="domain" description="Major facilitator superfamily (MFS) profile" evidence="7">
    <location>
        <begin position="1"/>
        <end position="365"/>
    </location>
</feature>
<evidence type="ECO:0000259" key="7">
    <source>
        <dbReference type="PROSITE" id="PS50850"/>
    </source>
</evidence>
<feature type="transmembrane region" description="Helical" evidence="6">
    <location>
        <begin position="228"/>
        <end position="248"/>
    </location>
</feature>
<feature type="transmembrane region" description="Helical" evidence="6">
    <location>
        <begin position="90"/>
        <end position="108"/>
    </location>
</feature>
<gene>
    <name evidence="8" type="ORF">RIU57_04455</name>
</gene>
<dbReference type="PROSITE" id="PS50850">
    <property type="entry name" value="MFS"/>
    <property type="match status" value="1"/>
</dbReference>
<proteinExistence type="predicted"/>
<feature type="transmembrane region" description="Helical" evidence="6">
    <location>
        <begin position="35"/>
        <end position="54"/>
    </location>
</feature>
<sequence length="377" mass="38654">MAGFITILTEALPAGLLPQMAQGLAVSQASIGQTVTIYAIGSLVAAIPLVAATQGVRRRPLLLAAIAGFVLANTVTALSSGYVLTLAARFLAGVSAGLLWALLAGYAARMVPAHQQGRAIAVAMLGAPLALSLGVPAGTFLGALWGWRAGFGIMSGLALVLMVWVRLRVPDFAGQARGRQLPLRRVFLLPGVRPVLFAVLAYVLAHNILYIYIAPFLASLGMAANTELVLLVFGLSSLAGIWLIGTLIDRHLRALTLACIALFGLAALALGIAGGMPAMLYLSVGAWGVAFGGSPTLFQTALAKTSGDAADVAQSMLVTAWNTAIAAGGIVGGALLERLGVAAFVPVLLALLAATLAVVWAARTHGFPASPTRWQPA</sequence>
<keyword evidence="9" id="KW-1185">Reference proteome</keyword>
<keyword evidence="3 6" id="KW-0812">Transmembrane</keyword>
<keyword evidence="2" id="KW-1003">Cell membrane</keyword>
<accession>A0ABU2D8B3</accession>
<comment type="subcellular location">
    <subcellularLocation>
        <location evidence="1">Cell membrane</location>
        <topology evidence="1">Multi-pass membrane protein</topology>
    </subcellularLocation>
</comment>
<dbReference type="InterPro" id="IPR011701">
    <property type="entry name" value="MFS"/>
</dbReference>
<dbReference type="Gene3D" id="1.20.1250.20">
    <property type="entry name" value="MFS general substrate transporter like domains"/>
    <property type="match status" value="1"/>
</dbReference>
<dbReference type="PANTHER" id="PTHR43124:SF3">
    <property type="entry name" value="CHLORAMPHENICOL EFFLUX PUMP RV0191"/>
    <property type="match status" value="1"/>
</dbReference>
<evidence type="ECO:0000256" key="2">
    <source>
        <dbReference type="ARBA" id="ARBA00022475"/>
    </source>
</evidence>
<evidence type="ECO:0000313" key="9">
    <source>
        <dbReference type="Proteomes" id="UP001264156"/>
    </source>
</evidence>
<name>A0ABU2D8B3_ACHAE</name>
<evidence type="ECO:0000256" key="5">
    <source>
        <dbReference type="ARBA" id="ARBA00023136"/>
    </source>
</evidence>
<feature type="transmembrane region" description="Helical" evidence="6">
    <location>
        <begin position="61"/>
        <end position="84"/>
    </location>
</feature>
<evidence type="ECO:0000256" key="1">
    <source>
        <dbReference type="ARBA" id="ARBA00004651"/>
    </source>
</evidence>
<dbReference type="CDD" id="cd17324">
    <property type="entry name" value="MFS_NepI_like"/>
    <property type="match status" value="1"/>
</dbReference>
<dbReference type="EMBL" id="JAVKVN010000001">
    <property type="protein sequence ID" value="MDR7944338.1"/>
    <property type="molecule type" value="Genomic_DNA"/>
</dbReference>
<feature type="transmembrane region" description="Helical" evidence="6">
    <location>
        <begin position="315"/>
        <end position="335"/>
    </location>
</feature>
<feature type="transmembrane region" description="Helical" evidence="6">
    <location>
        <begin position="341"/>
        <end position="362"/>
    </location>
</feature>
<organism evidence="8 9">
    <name type="scientific">Achromobacter aegrifaciens</name>
    <dbReference type="NCBI Taxonomy" id="1287736"/>
    <lineage>
        <taxon>Bacteria</taxon>
        <taxon>Pseudomonadati</taxon>
        <taxon>Pseudomonadota</taxon>
        <taxon>Betaproteobacteria</taxon>
        <taxon>Burkholderiales</taxon>
        <taxon>Alcaligenaceae</taxon>
        <taxon>Achromobacter</taxon>
    </lineage>
</organism>
<dbReference type="SUPFAM" id="SSF103473">
    <property type="entry name" value="MFS general substrate transporter"/>
    <property type="match status" value="1"/>
</dbReference>
<feature type="transmembrane region" description="Helical" evidence="6">
    <location>
        <begin position="186"/>
        <end position="213"/>
    </location>
</feature>
<feature type="transmembrane region" description="Helical" evidence="6">
    <location>
        <begin position="145"/>
        <end position="165"/>
    </location>
</feature>
<dbReference type="InterPro" id="IPR020846">
    <property type="entry name" value="MFS_dom"/>
</dbReference>